<evidence type="ECO:0000256" key="7">
    <source>
        <dbReference type="ARBA" id="ARBA00022723"/>
    </source>
</evidence>
<keyword evidence="8" id="KW-0863">Zinc-finger</keyword>
<feature type="transmembrane region" description="Helical" evidence="13">
    <location>
        <begin position="92"/>
        <end position="117"/>
    </location>
</feature>
<feature type="domain" description="RING-CH-type" evidence="14">
    <location>
        <begin position="2"/>
        <end position="65"/>
    </location>
</feature>
<dbReference type="Pfam" id="PF12906">
    <property type="entry name" value="RINGv"/>
    <property type="match status" value="1"/>
</dbReference>
<dbReference type="InterPro" id="IPR011016">
    <property type="entry name" value="Znf_RING-CH"/>
</dbReference>
<dbReference type="Gene3D" id="3.30.40.10">
    <property type="entry name" value="Zinc/RING finger domain, C3HC4 (zinc finger)"/>
    <property type="match status" value="1"/>
</dbReference>
<dbReference type="AlphaFoldDB" id="A0A1E4S3X1"/>
<evidence type="ECO:0000256" key="11">
    <source>
        <dbReference type="ARBA" id="ARBA00022989"/>
    </source>
</evidence>
<organism evidence="15 16">
    <name type="scientific">Cyberlindnera jadinii (strain ATCC 18201 / CBS 1600 / BCRC 20928 / JCM 3617 / NBRC 0987 / NRRL Y-1542)</name>
    <name type="common">Torula yeast</name>
    <name type="synonym">Candida utilis</name>
    <dbReference type="NCBI Taxonomy" id="983966"/>
    <lineage>
        <taxon>Eukaryota</taxon>
        <taxon>Fungi</taxon>
        <taxon>Dikarya</taxon>
        <taxon>Ascomycota</taxon>
        <taxon>Saccharomycotina</taxon>
        <taxon>Saccharomycetes</taxon>
        <taxon>Phaffomycetales</taxon>
        <taxon>Phaffomycetaceae</taxon>
        <taxon>Cyberlindnera</taxon>
    </lineage>
</organism>
<keyword evidence="16" id="KW-1185">Reference proteome</keyword>
<keyword evidence="11 13" id="KW-1133">Transmembrane helix</keyword>
<dbReference type="FunFam" id="3.30.40.10:FF:000287">
    <property type="entry name" value="RING finger membrane protein"/>
    <property type="match status" value="1"/>
</dbReference>
<evidence type="ECO:0000259" key="14">
    <source>
        <dbReference type="PROSITE" id="PS51292"/>
    </source>
</evidence>
<dbReference type="GeneID" id="30990700"/>
<dbReference type="CDD" id="cd16702">
    <property type="entry name" value="RING_CH-C4HC3_MARCH6"/>
    <property type="match status" value="1"/>
</dbReference>
<dbReference type="InterPro" id="IPR013083">
    <property type="entry name" value="Znf_RING/FYVE/PHD"/>
</dbReference>
<dbReference type="STRING" id="983966.A0A1E4S3X1"/>
<dbReference type="PROSITE" id="PS51292">
    <property type="entry name" value="ZF_RING_CH"/>
    <property type="match status" value="1"/>
</dbReference>
<evidence type="ECO:0000256" key="1">
    <source>
        <dbReference type="ARBA" id="ARBA00000900"/>
    </source>
</evidence>
<evidence type="ECO:0000256" key="6">
    <source>
        <dbReference type="ARBA" id="ARBA00022692"/>
    </source>
</evidence>
<dbReference type="GO" id="GO:0036503">
    <property type="term" value="P:ERAD pathway"/>
    <property type="evidence" value="ECO:0007669"/>
    <property type="project" value="TreeGrafter"/>
</dbReference>
<dbReference type="SUPFAM" id="SSF57850">
    <property type="entry name" value="RING/U-box"/>
    <property type="match status" value="1"/>
</dbReference>
<dbReference type="GO" id="GO:0005789">
    <property type="term" value="C:endoplasmic reticulum membrane"/>
    <property type="evidence" value="ECO:0007669"/>
    <property type="project" value="TreeGrafter"/>
</dbReference>
<dbReference type="EC" id="2.3.2.27" evidence="4"/>
<accession>A0A1E4S3X1</accession>
<evidence type="ECO:0000256" key="9">
    <source>
        <dbReference type="ARBA" id="ARBA00022786"/>
    </source>
</evidence>
<dbReference type="PANTHER" id="PTHR13145">
    <property type="entry name" value="SSM4 PROTEIN"/>
    <property type="match status" value="1"/>
</dbReference>
<comment type="pathway">
    <text evidence="3">Protein modification; protein ubiquitination.</text>
</comment>
<dbReference type="EMBL" id="KV453928">
    <property type="protein sequence ID" value="ODV74226.1"/>
    <property type="molecule type" value="Genomic_DNA"/>
</dbReference>
<dbReference type="OrthoDB" id="1108038at2759"/>
<evidence type="ECO:0000256" key="3">
    <source>
        <dbReference type="ARBA" id="ARBA00004906"/>
    </source>
</evidence>
<dbReference type="GO" id="GO:0008270">
    <property type="term" value="F:zinc ion binding"/>
    <property type="evidence" value="ECO:0007669"/>
    <property type="project" value="UniProtKB-KW"/>
</dbReference>
<keyword evidence="12 13" id="KW-0472">Membrane</keyword>
<keyword evidence="10" id="KW-0862">Zinc</keyword>
<gene>
    <name evidence="15" type="ORF">CYBJADRAFT_172214</name>
</gene>
<dbReference type="PANTHER" id="PTHR13145:SF0">
    <property type="entry name" value="E3 UBIQUITIN-PROTEIN LIGASE MARCHF6"/>
    <property type="match status" value="1"/>
</dbReference>
<sequence>MDEALEENTCRICRGEATPSSPLFHPCKCRGSIKYIHQDCLEEWLKHSNKKDATCDICHEQYKFTTVYNPDTPEVAPVSLILSRWKQRASRWIRYSLSVVALVVGFAAQIPLFWAVVTRFLTYTLNNVPVHGDFFVSLVYGDAAFTGDPWSWNNLVKTWGVTFVESLATIACLLVVNLSLFVVNERVRTDPGFKRMVDKDIGDPLRQIPKRDGGLDLGPIMDHINVVNGILGEGEGDDEERQRRVQRQVQRLAALREVHENQLRLH</sequence>
<proteinExistence type="predicted"/>
<name>A0A1E4S3X1_CYBJN</name>
<feature type="non-terminal residue" evidence="15">
    <location>
        <position position="266"/>
    </location>
</feature>
<dbReference type="RefSeq" id="XP_020071265.1">
    <property type="nucleotide sequence ID" value="XM_020216304.1"/>
</dbReference>
<dbReference type="GO" id="GO:0061630">
    <property type="term" value="F:ubiquitin protein ligase activity"/>
    <property type="evidence" value="ECO:0007669"/>
    <property type="project" value="UniProtKB-EC"/>
</dbReference>
<keyword evidence="6 13" id="KW-0812">Transmembrane</keyword>
<comment type="subcellular location">
    <subcellularLocation>
        <location evidence="2">Membrane</location>
        <topology evidence="2">Multi-pass membrane protein</topology>
    </subcellularLocation>
</comment>
<evidence type="ECO:0000256" key="5">
    <source>
        <dbReference type="ARBA" id="ARBA00022679"/>
    </source>
</evidence>
<keyword evidence="9" id="KW-0833">Ubl conjugation pathway</keyword>
<comment type="catalytic activity">
    <reaction evidence="1">
        <text>S-ubiquitinyl-[E2 ubiquitin-conjugating enzyme]-L-cysteine + [acceptor protein]-L-lysine = [E2 ubiquitin-conjugating enzyme]-L-cysteine + N(6)-ubiquitinyl-[acceptor protein]-L-lysine.</text>
        <dbReference type="EC" id="2.3.2.27"/>
    </reaction>
</comment>
<keyword evidence="5" id="KW-0808">Transferase</keyword>
<keyword evidence="7" id="KW-0479">Metal-binding</keyword>
<evidence type="ECO:0000256" key="8">
    <source>
        <dbReference type="ARBA" id="ARBA00022771"/>
    </source>
</evidence>
<evidence type="ECO:0000256" key="13">
    <source>
        <dbReference type="SAM" id="Phobius"/>
    </source>
</evidence>
<feature type="transmembrane region" description="Helical" evidence="13">
    <location>
        <begin position="159"/>
        <end position="183"/>
    </location>
</feature>
<dbReference type="Proteomes" id="UP000094389">
    <property type="component" value="Unassembled WGS sequence"/>
</dbReference>
<evidence type="ECO:0000313" key="16">
    <source>
        <dbReference type="Proteomes" id="UP000094389"/>
    </source>
</evidence>
<evidence type="ECO:0000313" key="15">
    <source>
        <dbReference type="EMBL" id="ODV74226.1"/>
    </source>
</evidence>
<evidence type="ECO:0000256" key="4">
    <source>
        <dbReference type="ARBA" id="ARBA00012483"/>
    </source>
</evidence>
<evidence type="ECO:0000256" key="12">
    <source>
        <dbReference type="ARBA" id="ARBA00023136"/>
    </source>
</evidence>
<reference evidence="15 16" key="1">
    <citation type="journal article" date="2016" name="Proc. Natl. Acad. Sci. U.S.A.">
        <title>Comparative genomics of biotechnologically important yeasts.</title>
        <authorList>
            <person name="Riley R."/>
            <person name="Haridas S."/>
            <person name="Wolfe K.H."/>
            <person name="Lopes M.R."/>
            <person name="Hittinger C.T."/>
            <person name="Goeker M."/>
            <person name="Salamov A.A."/>
            <person name="Wisecaver J.H."/>
            <person name="Long T.M."/>
            <person name="Calvey C.H."/>
            <person name="Aerts A.L."/>
            <person name="Barry K.W."/>
            <person name="Choi C."/>
            <person name="Clum A."/>
            <person name="Coughlan A.Y."/>
            <person name="Deshpande S."/>
            <person name="Douglass A.P."/>
            <person name="Hanson S.J."/>
            <person name="Klenk H.-P."/>
            <person name="LaButti K.M."/>
            <person name="Lapidus A."/>
            <person name="Lindquist E.A."/>
            <person name="Lipzen A.M."/>
            <person name="Meier-Kolthoff J.P."/>
            <person name="Ohm R.A."/>
            <person name="Otillar R.P."/>
            <person name="Pangilinan J.L."/>
            <person name="Peng Y."/>
            <person name="Rokas A."/>
            <person name="Rosa C.A."/>
            <person name="Scheuner C."/>
            <person name="Sibirny A.A."/>
            <person name="Slot J.C."/>
            <person name="Stielow J.B."/>
            <person name="Sun H."/>
            <person name="Kurtzman C.P."/>
            <person name="Blackwell M."/>
            <person name="Grigoriev I.V."/>
            <person name="Jeffries T.W."/>
        </authorList>
    </citation>
    <scope>NUCLEOTIDE SEQUENCE [LARGE SCALE GENOMIC DNA]</scope>
    <source>
        <strain evidence="16">ATCC 18201 / CBS 1600 / BCRC 20928 / JCM 3617 / NBRC 0987 / NRRL Y-1542</strain>
    </source>
</reference>
<evidence type="ECO:0000256" key="10">
    <source>
        <dbReference type="ARBA" id="ARBA00022833"/>
    </source>
</evidence>
<protein>
    <recommendedName>
        <fullName evidence="4">RING-type E3 ubiquitin transferase</fullName>
        <ecNumber evidence="4">2.3.2.27</ecNumber>
    </recommendedName>
</protein>
<dbReference type="SMART" id="SM00744">
    <property type="entry name" value="RINGv"/>
    <property type="match status" value="1"/>
</dbReference>
<evidence type="ECO:0000256" key="2">
    <source>
        <dbReference type="ARBA" id="ARBA00004141"/>
    </source>
</evidence>